<gene>
    <name evidence="5" type="ORF">EW026_g1044</name>
</gene>
<dbReference type="Pfam" id="PF00857">
    <property type="entry name" value="Isochorismatase"/>
    <property type="match status" value="1"/>
</dbReference>
<dbReference type="EMBL" id="SGPJ01000018">
    <property type="protein sequence ID" value="THH01708.1"/>
    <property type="molecule type" value="Genomic_DNA"/>
</dbReference>
<feature type="compositionally biased region" description="Basic and acidic residues" evidence="3">
    <location>
        <begin position="12"/>
        <end position="21"/>
    </location>
</feature>
<dbReference type="Proteomes" id="UP000309038">
    <property type="component" value="Unassembled WGS sequence"/>
</dbReference>
<protein>
    <recommendedName>
        <fullName evidence="4">Isochorismatase-like domain-containing protein</fullName>
    </recommendedName>
</protein>
<dbReference type="AlphaFoldDB" id="A0A4S4KUJ8"/>
<dbReference type="PANTHER" id="PTHR43540">
    <property type="entry name" value="PEROXYUREIDOACRYLATE/UREIDOACRYLATE AMIDOHYDROLASE-RELATED"/>
    <property type="match status" value="1"/>
</dbReference>
<feature type="domain" description="Isochorismatase-like" evidence="4">
    <location>
        <begin position="29"/>
        <end position="166"/>
    </location>
</feature>
<evidence type="ECO:0000259" key="4">
    <source>
        <dbReference type="Pfam" id="PF00857"/>
    </source>
</evidence>
<feature type="region of interest" description="Disordered" evidence="3">
    <location>
        <begin position="1"/>
        <end position="21"/>
    </location>
</feature>
<dbReference type="PANTHER" id="PTHR43540:SF1">
    <property type="entry name" value="ISOCHORISMATASE HYDROLASE"/>
    <property type="match status" value="1"/>
</dbReference>
<dbReference type="InterPro" id="IPR036380">
    <property type="entry name" value="Isochorismatase-like_sf"/>
</dbReference>
<evidence type="ECO:0000256" key="3">
    <source>
        <dbReference type="SAM" id="MobiDB-lite"/>
    </source>
</evidence>
<reference evidence="5 6" key="1">
    <citation type="submission" date="2019-02" db="EMBL/GenBank/DDBJ databases">
        <title>Genome sequencing of the rare red list fungi Phlebia centrifuga.</title>
        <authorList>
            <person name="Buettner E."/>
            <person name="Kellner H."/>
        </authorList>
    </citation>
    <scope>NUCLEOTIDE SEQUENCE [LARGE SCALE GENOMIC DNA]</scope>
    <source>
        <strain evidence="5 6">DSM 108282</strain>
    </source>
</reference>
<evidence type="ECO:0000313" key="6">
    <source>
        <dbReference type="Proteomes" id="UP000309038"/>
    </source>
</evidence>
<evidence type="ECO:0000256" key="2">
    <source>
        <dbReference type="ARBA" id="ARBA00022801"/>
    </source>
</evidence>
<evidence type="ECO:0000313" key="5">
    <source>
        <dbReference type="EMBL" id="THH01708.1"/>
    </source>
</evidence>
<comment type="similarity">
    <text evidence="1">Belongs to the isochorismatase family.</text>
</comment>
<accession>A0A4S4KUJ8</accession>
<keyword evidence="2" id="KW-0378">Hydrolase</keyword>
<dbReference type="GO" id="GO:0016787">
    <property type="term" value="F:hydrolase activity"/>
    <property type="evidence" value="ECO:0007669"/>
    <property type="project" value="UniProtKB-KW"/>
</dbReference>
<proteinExistence type="inferred from homology"/>
<name>A0A4S4KUJ8_9APHY</name>
<organism evidence="5 6">
    <name type="scientific">Hermanssonia centrifuga</name>
    <dbReference type="NCBI Taxonomy" id="98765"/>
    <lineage>
        <taxon>Eukaryota</taxon>
        <taxon>Fungi</taxon>
        <taxon>Dikarya</taxon>
        <taxon>Basidiomycota</taxon>
        <taxon>Agaricomycotina</taxon>
        <taxon>Agaricomycetes</taxon>
        <taxon>Polyporales</taxon>
        <taxon>Meruliaceae</taxon>
        <taxon>Hermanssonia</taxon>
    </lineage>
</organism>
<comment type="caution">
    <text evidence="5">The sequence shown here is derived from an EMBL/GenBank/DDBJ whole genome shotgun (WGS) entry which is preliminary data.</text>
</comment>
<dbReference type="InterPro" id="IPR050272">
    <property type="entry name" value="Isochorismatase-like_hydrls"/>
</dbReference>
<dbReference type="SUPFAM" id="SSF52499">
    <property type="entry name" value="Isochorismatase-like hydrolases"/>
    <property type="match status" value="1"/>
</dbReference>
<keyword evidence="6" id="KW-1185">Reference proteome</keyword>
<evidence type="ECO:0000256" key="1">
    <source>
        <dbReference type="ARBA" id="ARBA00006336"/>
    </source>
</evidence>
<dbReference type="Gene3D" id="3.40.50.850">
    <property type="entry name" value="Isochorismatase-like"/>
    <property type="match status" value="1"/>
</dbReference>
<dbReference type="InterPro" id="IPR000868">
    <property type="entry name" value="Isochorismatase-like_dom"/>
</dbReference>
<sequence>MAHSSLDPPLDDAEHRPRTDIPPYEHERVLLLIAVQHAMLADRPVGVPAATTVGPHIAQILETARSTANPPLIIHVRNIGDVGDADEPGTPGWQLVHDPLPNEPVIDKMKNNSFAGTALGDLICEEAEVVVAGMQSDFCVRATCSAALARGNEVLLIRGAHATYDRLEVWGNGTITPAATVEKEIELELEEAGVVLLEMRDLPGIFADR</sequence>